<keyword evidence="5 8" id="KW-0812">Transmembrane</keyword>
<evidence type="ECO:0000256" key="6">
    <source>
        <dbReference type="ARBA" id="ARBA00022989"/>
    </source>
</evidence>
<evidence type="ECO:0000256" key="8">
    <source>
        <dbReference type="SAM" id="Phobius"/>
    </source>
</evidence>
<keyword evidence="6 8" id="KW-1133">Transmembrane helix</keyword>
<feature type="transmembrane region" description="Helical" evidence="8">
    <location>
        <begin position="218"/>
        <end position="241"/>
    </location>
</feature>
<dbReference type="InterPro" id="IPR004761">
    <property type="entry name" value="Spore_GerAB"/>
</dbReference>
<dbReference type="Proteomes" id="UP001164718">
    <property type="component" value="Chromosome"/>
</dbReference>
<comment type="subcellular location">
    <subcellularLocation>
        <location evidence="1">Membrane</location>
        <topology evidence="1">Multi-pass membrane protein</topology>
    </subcellularLocation>
</comment>
<feature type="transmembrane region" description="Helical" evidence="8">
    <location>
        <begin position="306"/>
        <end position="322"/>
    </location>
</feature>
<proteinExistence type="inferred from homology"/>
<protein>
    <submittedName>
        <fullName evidence="9">Spore germination protein</fullName>
    </submittedName>
</protein>
<feature type="transmembrane region" description="Helical" evidence="8">
    <location>
        <begin position="185"/>
        <end position="206"/>
    </location>
</feature>
<comment type="similarity">
    <text evidence="2">Belongs to the amino acid-polyamine-organocation (APC) superfamily. Spore germination protein (SGP) (TC 2.A.3.9) family.</text>
</comment>
<dbReference type="EMBL" id="CP106878">
    <property type="protein sequence ID" value="WAA09910.1"/>
    <property type="molecule type" value="Genomic_DNA"/>
</dbReference>
<feature type="transmembrane region" description="Helical" evidence="8">
    <location>
        <begin position="334"/>
        <end position="356"/>
    </location>
</feature>
<keyword evidence="3" id="KW-0813">Transport</keyword>
<dbReference type="PANTHER" id="PTHR34975:SF2">
    <property type="entry name" value="SPORE GERMINATION PROTEIN A2"/>
    <property type="match status" value="1"/>
</dbReference>
<gene>
    <name evidence="9" type="ORF">OE104_00560</name>
</gene>
<dbReference type="KEGG" id="faf:OE104_00560"/>
<feature type="transmembrane region" description="Helical" evidence="8">
    <location>
        <begin position="117"/>
        <end position="137"/>
    </location>
</feature>
<dbReference type="GO" id="GO:0016020">
    <property type="term" value="C:membrane"/>
    <property type="evidence" value="ECO:0007669"/>
    <property type="project" value="UniProtKB-SubCell"/>
</dbReference>
<feature type="transmembrane region" description="Helical" evidence="8">
    <location>
        <begin position="84"/>
        <end position="105"/>
    </location>
</feature>
<evidence type="ECO:0000313" key="9">
    <source>
        <dbReference type="EMBL" id="WAA09910.1"/>
    </source>
</evidence>
<evidence type="ECO:0000256" key="4">
    <source>
        <dbReference type="ARBA" id="ARBA00022544"/>
    </source>
</evidence>
<feature type="transmembrane region" description="Helical" evidence="8">
    <location>
        <begin position="144"/>
        <end position="165"/>
    </location>
</feature>
<evidence type="ECO:0000256" key="1">
    <source>
        <dbReference type="ARBA" id="ARBA00004141"/>
    </source>
</evidence>
<evidence type="ECO:0000256" key="2">
    <source>
        <dbReference type="ARBA" id="ARBA00007998"/>
    </source>
</evidence>
<dbReference type="AlphaFoldDB" id="A0A9E8LUI0"/>
<feature type="transmembrane region" description="Helical" evidence="8">
    <location>
        <begin position="270"/>
        <end position="294"/>
    </location>
</feature>
<evidence type="ECO:0000256" key="3">
    <source>
        <dbReference type="ARBA" id="ARBA00022448"/>
    </source>
</evidence>
<accession>A0A9E8LUI0</accession>
<dbReference type="Pfam" id="PF03845">
    <property type="entry name" value="Spore_permease"/>
    <property type="match status" value="1"/>
</dbReference>
<evidence type="ECO:0000313" key="10">
    <source>
        <dbReference type="Proteomes" id="UP001164718"/>
    </source>
</evidence>
<keyword evidence="4" id="KW-0309">Germination</keyword>
<organism evidence="9 10">
    <name type="scientific">Fervidibacillus albus</name>
    <dbReference type="NCBI Taxonomy" id="2980026"/>
    <lineage>
        <taxon>Bacteria</taxon>
        <taxon>Bacillati</taxon>
        <taxon>Bacillota</taxon>
        <taxon>Bacilli</taxon>
        <taxon>Bacillales</taxon>
        <taxon>Bacillaceae</taxon>
        <taxon>Fervidibacillus</taxon>
    </lineage>
</organism>
<keyword evidence="10" id="KW-1185">Reference proteome</keyword>
<keyword evidence="7 8" id="KW-0472">Membrane</keyword>
<dbReference type="Gene3D" id="1.20.1740.10">
    <property type="entry name" value="Amino acid/polyamine transporter I"/>
    <property type="match status" value="1"/>
</dbReference>
<name>A0A9E8LUI0_9BACI</name>
<evidence type="ECO:0000256" key="7">
    <source>
        <dbReference type="ARBA" id="ARBA00023136"/>
    </source>
</evidence>
<reference evidence="9" key="1">
    <citation type="submission" date="2022-09" db="EMBL/GenBank/DDBJ databases">
        <title>Complete Genomes of Fervidibacillus albus and Fervidibacillus halotolerans isolated from tidal flat sediments.</title>
        <authorList>
            <person name="Kwon K.K."/>
            <person name="Yang S.-H."/>
            <person name="Park M.J."/>
            <person name="Oh H.-M."/>
        </authorList>
    </citation>
    <scope>NUCLEOTIDE SEQUENCE</scope>
    <source>
        <strain evidence="9">MEBiC13591</strain>
    </source>
</reference>
<dbReference type="NCBIfam" id="TIGR00912">
    <property type="entry name" value="2A0309"/>
    <property type="match status" value="1"/>
</dbReference>
<feature type="transmembrane region" description="Helical" evidence="8">
    <location>
        <begin position="12"/>
        <end position="32"/>
    </location>
</feature>
<dbReference type="RefSeq" id="WP_275417692.1">
    <property type="nucleotide sequence ID" value="NZ_CP106878.1"/>
</dbReference>
<evidence type="ECO:0000256" key="5">
    <source>
        <dbReference type="ARBA" id="ARBA00022692"/>
    </source>
</evidence>
<dbReference type="GO" id="GO:0009847">
    <property type="term" value="P:spore germination"/>
    <property type="evidence" value="ECO:0007669"/>
    <property type="project" value="InterPro"/>
</dbReference>
<dbReference type="PANTHER" id="PTHR34975">
    <property type="entry name" value="SPORE GERMINATION PROTEIN A2"/>
    <property type="match status" value="1"/>
</dbReference>
<sequence length="362" mass="41407">MNNTIPEQKKVAPFILFYVVASIQIGVGVLSFQRDVAKTAGYDGWISIIIIGIATMIVIWFIFQMAKTVNGDLLDVVSFSLGKWASRIIGLFYILYFSLFAITILRNYVEAIQVWMFPKFSTFWFSFAILLIVLYVVYGGFRTVAGISFFSILLPLYILPLFLFTVPHADFTKMLPVFDHSVKDLLIGSYHMSLSILGFETIFFVYPFLKEPKKAEKWAYFSVLLTVSLYLYLAVLAFSYFSEAQLEKNSWPTLTMWKMIRLPFVERFEYIGIASWCIVILPNICISLWVASRLAKQIFPVSQKKVLLILSGIVLIITSLIMKRSQVLLVSNLLGMIGFFANYCFIPILFLITIIAKKVRGK</sequence>
<feature type="transmembrane region" description="Helical" evidence="8">
    <location>
        <begin position="44"/>
        <end position="63"/>
    </location>
</feature>